<organism evidence="1 2">
    <name type="scientific">Artomyces pyxidatus</name>
    <dbReference type="NCBI Taxonomy" id="48021"/>
    <lineage>
        <taxon>Eukaryota</taxon>
        <taxon>Fungi</taxon>
        <taxon>Dikarya</taxon>
        <taxon>Basidiomycota</taxon>
        <taxon>Agaricomycotina</taxon>
        <taxon>Agaricomycetes</taxon>
        <taxon>Russulales</taxon>
        <taxon>Auriscalpiaceae</taxon>
        <taxon>Artomyces</taxon>
    </lineage>
</organism>
<keyword evidence="2" id="KW-1185">Reference proteome</keyword>
<protein>
    <submittedName>
        <fullName evidence="1">PLAC8-domain-containing protein</fullName>
    </submittedName>
</protein>
<comment type="caution">
    <text evidence="1">The sequence shown here is derived from an EMBL/GenBank/DDBJ whole genome shotgun (WGS) entry which is preliminary data.</text>
</comment>
<reference evidence="1" key="1">
    <citation type="submission" date="2021-03" db="EMBL/GenBank/DDBJ databases">
        <authorList>
            <consortium name="DOE Joint Genome Institute"/>
            <person name="Ahrendt S."/>
            <person name="Looney B.P."/>
            <person name="Miyauchi S."/>
            <person name="Morin E."/>
            <person name="Drula E."/>
            <person name="Courty P.E."/>
            <person name="Chicoki N."/>
            <person name="Fauchery L."/>
            <person name="Kohler A."/>
            <person name="Kuo A."/>
            <person name="Labutti K."/>
            <person name="Pangilinan J."/>
            <person name="Lipzen A."/>
            <person name="Riley R."/>
            <person name="Andreopoulos W."/>
            <person name="He G."/>
            <person name="Johnson J."/>
            <person name="Barry K.W."/>
            <person name="Grigoriev I.V."/>
            <person name="Nagy L."/>
            <person name="Hibbett D."/>
            <person name="Henrissat B."/>
            <person name="Matheny P.B."/>
            <person name="Labbe J."/>
            <person name="Martin F."/>
        </authorList>
    </citation>
    <scope>NUCLEOTIDE SEQUENCE</scope>
    <source>
        <strain evidence="1">HHB10654</strain>
    </source>
</reference>
<name>A0ACB8SUZ7_9AGAM</name>
<evidence type="ECO:0000313" key="2">
    <source>
        <dbReference type="Proteomes" id="UP000814140"/>
    </source>
</evidence>
<gene>
    <name evidence="1" type="ORF">BV25DRAFT_1828714</name>
</gene>
<dbReference type="EMBL" id="MU277224">
    <property type="protein sequence ID" value="KAI0059726.1"/>
    <property type="molecule type" value="Genomic_DNA"/>
</dbReference>
<reference evidence="1" key="2">
    <citation type="journal article" date="2022" name="New Phytol.">
        <title>Evolutionary transition to the ectomycorrhizal habit in the genomes of a hyperdiverse lineage of mushroom-forming fungi.</title>
        <authorList>
            <person name="Looney B."/>
            <person name="Miyauchi S."/>
            <person name="Morin E."/>
            <person name="Drula E."/>
            <person name="Courty P.E."/>
            <person name="Kohler A."/>
            <person name="Kuo A."/>
            <person name="LaButti K."/>
            <person name="Pangilinan J."/>
            <person name="Lipzen A."/>
            <person name="Riley R."/>
            <person name="Andreopoulos W."/>
            <person name="He G."/>
            <person name="Johnson J."/>
            <person name="Nolan M."/>
            <person name="Tritt A."/>
            <person name="Barry K.W."/>
            <person name="Grigoriev I.V."/>
            <person name="Nagy L.G."/>
            <person name="Hibbett D."/>
            <person name="Henrissat B."/>
            <person name="Matheny P.B."/>
            <person name="Labbe J."/>
            <person name="Martin F.M."/>
        </authorList>
    </citation>
    <scope>NUCLEOTIDE SEQUENCE</scope>
    <source>
        <strain evidence="1">HHB10654</strain>
    </source>
</reference>
<feature type="non-terminal residue" evidence="1">
    <location>
        <position position="1"/>
    </location>
</feature>
<dbReference type="Proteomes" id="UP000814140">
    <property type="component" value="Unassembled WGS sequence"/>
</dbReference>
<proteinExistence type="predicted"/>
<accession>A0ACB8SUZ7</accession>
<evidence type="ECO:0000313" key="1">
    <source>
        <dbReference type="EMBL" id="KAI0059726.1"/>
    </source>
</evidence>
<sequence length="159" mass="18058">MSNYPVNTQPQAMAPMQMLKSGDRNYLNKVFDEDGRREWSHWLCCCCGDCGACCLACWCPCILYGKNRQRLHHLQVQGFPRPDGGDSCNSHCWASCLLTSTVGCGWILNISLRSDIRARYRIRGSGCGDCCSSFWCFPCDLVQEHREIELEERSFGKQA</sequence>